<feature type="binding site" evidence="6">
    <location>
        <position position="320"/>
    </location>
    <ligand>
        <name>Zn(2+)</name>
        <dbReference type="ChEBI" id="CHEBI:29105"/>
        <label>1</label>
    </ligand>
</feature>
<comment type="similarity">
    <text evidence="7">Belongs to the cyclic nucleotide phosphodiesterase family.</text>
</comment>
<reference evidence="10 11" key="1">
    <citation type="submission" date="2024-11" db="EMBL/GenBank/DDBJ databases">
        <title>Chromosome-level genome assembly of the freshwater bivalve Anodonta woodiana.</title>
        <authorList>
            <person name="Chen X."/>
        </authorList>
    </citation>
    <scope>NUCLEOTIDE SEQUENCE [LARGE SCALE GENOMIC DNA]</scope>
    <source>
        <strain evidence="10">MN2024</strain>
        <tissue evidence="10">Gills</tissue>
    </source>
</reference>
<feature type="binding site" evidence="6">
    <location>
        <position position="320"/>
    </location>
    <ligand>
        <name>Zn(2+)</name>
        <dbReference type="ChEBI" id="CHEBI:29105"/>
        <label>2</label>
    </ligand>
</feature>
<evidence type="ECO:0000256" key="3">
    <source>
        <dbReference type="ARBA" id="ARBA00022801"/>
    </source>
</evidence>
<feature type="non-terminal residue" evidence="10">
    <location>
        <position position="601"/>
    </location>
</feature>
<protein>
    <recommendedName>
        <fullName evidence="7">Phosphodiesterase</fullName>
        <ecNumber evidence="7">3.1.4.-</ecNumber>
    </recommendedName>
</protein>
<feature type="region of interest" description="Disordered" evidence="8">
    <location>
        <begin position="519"/>
        <end position="581"/>
    </location>
</feature>
<dbReference type="EMBL" id="JBJQND010000014">
    <property type="protein sequence ID" value="KAL3854482.1"/>
    <property type="molecule type" value="Genomic_DNA"/>
</dbReference>
<evidence type="ECO:0000256" key="4">
    <source>
        <dbReference type="PIRSR" id="PIRSR623088-1"/>
    </source>
</evidence>
<dbReference type="InterPro" id="IPR023088">
    <property type="entry name" value="PDEase"/>
</dbReference>
<feature type="compositionally biased region" description="Low complexity" evidence="8">
    <location>
        <begin position="17"/>
        <end position="26"/>
    </location>
</feature>
<evidence type="ECO:0000256" key="1">
    <source>
        <dbReference type="ARBA" id="ARBA00022535"/>
    </source>
</evidence>
<dbReference type="PROSITE" id="PS51845">
    <property type="entry name" value="PDEASE_I_2"/>
    <property type="match status" value="1"/>
</dbReference>
<dbReference type="Gene3D" id="1.10.1300.10">
    <property type="entry name" value="3'5'-cyclic nucleotide phosphodiesterase, catalytic domain"/>
    <property type="match status" value="1"/>
</dbReference>
<evidence type="ECO:0000259" key="9">
    <source>
        <dbReference type="PROSITE" id="PS51845"/>
    </source>
</evidence>
<dbReference type="GO" id="GO:0046872">
    <property type="term" value="F:metal ion binding"/>
    <property type="evidence" value="ECO:0007669"/>
    <property type="project" value="UniProtKB-KW"/>
</dbReference>
<dbReference type="SMART" id="SM00471">
    <property type="entry name" value="HDc"/>
    <property type="match status" value="1"/>
</dbReference>
<dbReference type="FunFam" id="1.10.1300.10:FF:000032">
    <property type="entry name" value="Phosphodiesterase"/>
    <property type="match status" value="1"/>
</dbReference>
<dbReference type="Pfam" id="PF00233">
    <property type="entry name" value="PDEase_I"/>
    <property type="match status" value="1"/>
</dbReference>
<name>A0ABD3V1R7_SINWO</name>
<dbReference type="InterPro" id="IPR003607">
    <property type="entry name" value="HD/PDEase_dom"/>
</dbReference>
<organism evidence="10 11">
    <name type="scientific">Sinanodonta woodiana</name>
    <name type="common">Chinese pond mussel</name>
    <name type="synonym">Anodonta woodiana</name>
    <dbReference type="NCBI Taxonomy" id="1069815"/>
    <lineage>
        <taxon>Eukaryota</taxon>
        <taxon>Metazoa</taxon>
        <taxon>Spiralia</taxon>
        <taxon>Lophotrochozoa</taxon>
        <taxon>Mollusca</taxon>
        <taxon>Bivalvia</taxon>
        <taxon>Autobranchia</taxon>
        <taxon>Heteroconchia</taxon>
        <taxon>Palaeoheterodonta</taxon>
        <taxon>Unionida</taxon>
        <taxon>Unionoidea</taxon>
        <taxon>Unionidae</taxon>
        <taxon>Unioninae</taxon>
        <taxon>Sinanodonta</taxon>
    </lineage>
</organism>
<evidence type="ECO:0000313" key="10">
    <source>
        <dbReference type="EMBL" id="KAL3854482.1"/>
    </source>
</evidence>
<feature type="binding site" evidence="6">
    <location>
        <position position="283"/>
    </location>
    <ligand>
        <name>Zn(2+)</name>
        <dbReference type="ChEBI" id="CHEBI:29105"/>
        <label>1</label>
    </ligand>
</feature>
<feature type="region of interest" description="Disordered" evidence="8">
    <location>
        <begin position="1"/>
        <end position="26"/>
    </location>
</feature>
<keyword evidence="11" id="KW-1185">Reference proteome</keyword>
<feature type="binding site" evidence="5">
    <location>
        <position position="477"/>
    </location>
    <ligand>
        <name>AMP</name>
        <dbReference type="ChEBI" id="CHEBI:456215"/>
    </ligand>
</feature>
<feature type="binding site" evidence="6">
    <location>
        <position position="426"/>
    </location>
    <ligand>
        <name>Zn(2+)</name>
        <dbReference type="ChEBI" id="CHEBI:29105"/>
        <label>1</label>
    </ligand>
</feature>
<dbReference type="PROSITE" id="PS00126">
    <property type="entry name" value="PDEASE_I_1"/>
    <property type="match status" value="1"/>
</dbReference>
<feature type="active site" description="Proton donor" evidence="4">
    <location>
        <position position="279"/>
    </location>
</feature>
<gene>
    <name evidence="10" type="ORF">ACJMK2_013748</name>
</gene>
<feature type="domain" description="PDEase" evidence="9">
    <location>
        <begin position="202"/>
        <end position="601"/>
    </location>
</feature>
<feature type="binding site" evidence="5">
    <location>
        <position position="426"/>
    </location>
    <ligand>
        <name>AMP</name>
        <dbReference type="ChEBI" id="CHEBI:456215"/>
    </ligand>
</feature>
<dbReference type="Pfam" id="PF08499">
    <property type="entry name" value="PDEase_I_N"/>
    <property type="match status" value="1"/>
</dbReference>
<dbReference type="GO" id="GO:0016787">
    <property type="term" value="F:hydrolase activity"/>
    <property type="evidence" value="ECO:0007669"/>
    <property type="project" value="UniProtKB-KW"/>
</dbReference>
<comment type="caution">
    <text evidence="10">The sequence shown here is derived from an EMBL/GenBank/DDBJ whole genome shotgun (WGS) entry which is preliminary data.</text>
</comment>
<dbReference type="InterPro" id="IPR013706">
    <property type="entry name" value="PDE1_N"/>
</dbReference>
<dbReference type="AlphaFoldDB" id="A0ABD3V1R7"/>
<dbReference type="Proteomes" id="UP001634394">
    <property type="component" value="Unassembled WGS sequence"/>
</dbReference>
<evidence type="ECO:0000313" key="11">
    <source>
        <dbReference type="Proteomes" id="UP001634394"/>
    </source>
</evidence>
<dbReference type="SUPFAM" id="SSF109604">
    <property type="entry name" value="HD-domain/PDEase-like"/>
    <property type="match status" value="1"/>
</dbReference>
<dbReference type="InterPro" id="IPR023174">
    <property type="entry name" value="PDEase_CS"/>
</dbReference>
<dbReference type="InterPro" id="IPR002073">
    <property type="entry name" value="PDEase_catalytic_dom"/>
</dbReference>
<keyword evidence="2 6" id="KW-0479">Metal-binding</keyword>
<dbReference type="CDD" id="cd00077">
    <property type="entry name" value="HDc"/>
    <property type="match status" value="1"/>
</dbReference>
<feature type="binding site" evidence="6">
    <location>
        <position position="319"/>
    </location>
    <ligand>
        <name>Zn(2+)</name>
        <dbReference type="ChEBI" id="CHEBI:29105"/>
        <label>1</label>
    </ligand>
</feature>
<sequence>TGSLTVLRRTNSRTKDVSANSSRTSSVASLENDPYISIDLGTDKLPPTDVPEASNVCSIRLRHIIKKLEKDDISKDDLKKNIEYAASVLETVYLDETRRKELLSAYGKVRLFLGESRSRMPSKQTKNSQKRLCDEEDELSEVEPDAVPTEVRDWLALTFTRSMSNIKRRGDDKPRFRSVANAIRAGIMVDRYTDIQELSSSTGLNVPPQLFMLLKHLDDWSFDVFSVDSASDGHSLKYVGYELLQKYDLIAKYKLSNSVLESFLLCLEQGYSKYKNPYHNLLHGADVAQTVHTIISQSKLVNWLSDLEVFATIFAALVHDYEHTGTTNNFHIMTGSEIALLYNDRAVLENHHISSSFRLLKQEESNILSNLSKEEYRDFRSLVIDMVLATDMSFHFTQIKNMKNLLNMPENIDKPKALSLVLHCADISHPAKDWELHKHWTELLLEEFFRQGDREKELGLPFSPLCDRKSTLVAESQTGFIDFIVEPSFQVMGDMLEKIIPPLFNQPTPTPSGSIIVEESQEKTQQQSSSTSGSSSGASTPSQKSTTGGSIQSPKSSIGGSTPSVRSNTSRSSTSSKFELKRPWNECLTKNKACWKERAIN</sequence>
<comment type="cofactor">
    <cofactor evidence="7">
        <name>a divalent metal cation</name>
        <dbReference type="ChEBI" id="CHEBI:60240"/>
    </cofactor>
    <text evidence="7">Binds 2 divalent metal cations per subunit. Site 1 may preferentially bind zinc ions, while site 2 has a preference for magnesium and/or manganese ions.</text>
</comment>
<feature type="compositionally biased region" description="Low complexity" evidence="8">
    <location>
        <begin position="561"/>
        <end position="576"/>
    </location>
</feature>
<evidence type="ECO:0000256" key="5">
    <source>
        <dbReference type="PIRSR" id="PIRSR623088-2"/>
    </source>
</evidence>
<feature type="binding site" evidence="5">
    <location>
        <begin position="279"/>
        <end position="283"/>
    </location>
    <ligand>
        <name>AMP</name>
        <dbReference type="ChEBI" id="CHEBI:456215"/>
    </ligand>
</feature>
<feature type="region of interest" description="Disordered" evidence="8">
    <location>
        <begin position="118"/>
        <end position="142"/>
    </location>
</feature>
<keyword evidence="3 7" id="KW-0378">Hydrolase</keyword>
<proteinExistence type="inferred from homology"/>
<accession>A0ABD3V1R7</accession>
<feature type="compositionally biased region" description="Low complexity" evidence="8">
    <location>
        <begin position="523"/>
        <end position="546"/>
    </location>
</feature>
<feature type="non-terminal residue" evidence="10">
    <location>
        <position position="1"/>
    </location>
</feature>
<evidence type="ECO:0000256" key="6">
    <source>
        <dbReference type="PIRSR" id="PIRSR623088-3"/>
    </source>
</evidence>
<dbReference type="EC" id="3.1.4.-" evidence="7"/>
<evidence type="ECO:0000256" key="2">
    <source>
        <dbReference type="ARBA" id="ARBA00022723"/>
    </source>
</evidence>
<evidence type="ECO:0000256" key="8">
    <source>
        <dbReference type="SAM" id="MobiDB-lite"/>
    </source>
</evidence>
<feature type="binding site" evidence="5">
    <location>
        <position position="320"/>
    </location>
    <ligand>
        <name>AMP</name>
        <dbReference type="ChEBI" id="CHEBI:456215"/>
    </ligand>
</feature>
<dbReference type="InterPro" id="IPR036971">
    <property type="entry name" value="PDEase_catalytic_dom_sf"/>
</dbReference>
<evidence type="ECO:0000256" key="7">
    <source>
        <dbReference type="RuleBase" id="RU363067"/>
    </source>
</evidence>
<keyword evidence="1" id="KW-0140">cGMP</keyword>
<feature type="compositionally biased region" description="Polar residues" evidence="8">
    <location>
        <begin position="547"/>
        <end position="560"/>
    </location>
</feature>
<dbReference type="PRINTS" id="PR00387">
    <property type="entry name" value="PDIESTERASE1"/>
</dbReference>
<dbReference type="PANTHER" id="PTHR11347">
    <property type="entry name" value="CYCLIC NUCLEOTIDE PHOSPHODIESTERASE"/>
    <property type="match status" value="1"/>
</dbReference>